<keyword evidence="3" id="KW-1185">Reference proteome</keyword>
<sequence length="644" mass="67913">MADLDLSPPQQHTLLRQLQQLSLRSSDSQRDSSSGPSQSNIPQQAHEVLKVCFTYLHPVTVARVMTSSKGLSALCSQQLRMGHARHAARQLLLAAVQGAAVTSKEQQKDSTNQSEQARCEPSQQQCAQAVTWLLKAAGPELVAAAACSTCSSSSTRCQLIYALNQYEQQASVPADSLNDESGFITLLLSIPEVPLAVTAQLAAAGLQVSCSQAVAAARAGVPGVHTWLEAQLLCGVSLDALGLPAHFRDAAVLQRRLEQRQVSACQGPSEASPEQLVGALALAISRDFSATAWCNSPATAAALYGAPHSNNTADHPNNTSNMPAAADPGAAHLRSHLPAASTLLLHPAAAQISSSDAFALLQAAITAGRRMLQAEPPKDSFRDDWRGQYEHVITLRRLCKQVLSLHQVAADQLLKLAQDAAEVGCWYAVSALCSLPGMQQLDAAAVQGLLHSTVTCSSTRQLRKCQDAVEALCKLPAAQQICNVAVQQLLSEAVQCRHKQPWEMGCCMKELCKLPAAQEQAGVTVTNIVQAVLQLPAAADTVQQRALEVLPSALADLLLLPTARELPPGVLTLLLHGAVGSMDAAAARLLVQLPAAQAVGHDTARALDKAAMLQAVKAAEEACGFDATHAAQLVDMLSSLGHVC</sequence>
<reference evidence="2 3" key="1">
    <citation type="submission" date="2016-10" db="EMBL/GenBank/DDBJ databases">
        <authorList>
            <person name="Cai Z."/>
        </authorList>
    </citation>
    <scope>NUCLEOTIDE SEQUENCE [LARGE SCALE GENOMIC DNA]</scope>
</reference>
<dbReference type="Proteomes" id="UP000256970">
    <property type="component" value="Unassembled WGS sequence"/>
</dbReference>
<feature type="compositionally biased region" description="Low complexity" evidence="1">
    <location>
        <begin position="22"/>
        <end position="39"/>
    </location>
</feature>
<organism evidence="2 3">
    <name type="scientific">Tetradesmus obliquus</name>
    <name type="common">Green alga</name>
    <name type="synonym">Acutodesmus obliquus</name>
    <dbReference type="NCBI Taxonomy" id="3088"/>
    <lineage>
        <taxon>Eukaryota</taxon>
        <taxon>Viridiplantae</taxon>
        <taxon>Chlorophyta</taxon>
        <taxon>core chlorophytes</taxon>
        <taxon>Chlorophyceae</taxon>
        <taxon>CS clade</taxon>
        <taxon>Sphaeropleales</taxon>
        <taxon>Scenedesmaceae</taxon>
        <taxon>Tetradesmus</taxon>
    </lineage>
</organism>
<evidence type="ECO:0000256" key="1">
    <source>
        <dbReference type="SAM" id="MobiDB-lite"/>
    </source>
</evidence>
<evidence type="ECO:0000313" key="2">
    <source>
        <dbReference type="EMBL" id="SZX62154.1"/>
    </source>
</evidence>
<accession>A0A383VC05</accession>
<dbReference type="EMBL" id="FNXT01000206">
    <property type="protein sequence ID" value="SZX62154.1"/>
    <property type="molecule type" value="Genomic_DNA"/>
</dbReference>
<dbReference type="AlphaFoldDB" id="A0A383VC05"/>
<name>A0A383VC05_TETOB</name>
<protein>
    <submittedName>
        <fullName evidence="2">Uncharacterized protein</fullName>
    </submittedName>
</protein>
<proteinExistence type="predicted"/>
<feature type="region of interest" description="Disordered" evidence="1">
    <location>
        <begin position="22"/>
        <end position="41"/>
    </location>
</feature>
<evidence type="ECO:0000313" key="3">
    <source>
        <dbReference type="Proteomes" id="UP000256970"/>
    </source>
</evidence>
<gene>
    <name evidence="2" type="ORF">BQ4739_LOCUS2677</name>
</gene>